<dbReference type="InterPro" id="IPR029028">
    <property type="entry name" value="Alpha/beta_knot_MTases"/>
</dbReference>
<keyword evidence="1 4" id="KW-0489">Methyltransferase</keyword>
<reference evidence="5" key="1">
    <citation type="submission" date="2017-04" db="EMBL/GenBank/DDBJ databases">
        <authorList>
            <person name="Varghese N."/>
            <person name="Submissions S."/>
        </authorList>
    </citation>
    <scope>NUCLEOTIDE SEQUENCE [LARGE SCALE GENOMIC DNA]</scope>
    <source>
        <strain evidence="5">DSM 16512</strain>
    </source>
</reference>
<sequence length="227" mass="25001">MIVYGKQIFTYIVDKHPHIIKHVYVSKELDKKDFAKLRALGIKVVRVDNKKAQSLSRGGNHQGVLLEIDDFLFATLQSIKEESFLVLLYGVTDVGNIGSIVRSAYALGAGGVVVSGLKSLKMEGVIRRSSGAALDLPIVLYPNLLDLMKELQDSGTKIYGADMQGEDVRKVHFVGKRAILLGSEGEGLPKKALQKCDKRLQIKMEREFDSLNVAAAAAIFIDRMRDG</sequence>
<dbReference type="SUPFAM" id="SSF75217">
    <property type="entry name" value="alpha/beta knot"/>
    <property type="match status" value="1"/>
</dbReference>
<dbReference type="GO" id="GO:0006396">
    <property type="term" value="P:RNA processing"/>
    <property type="evidence" value="ECO:0007669"/>
    <property type="project" value="InterPro"/>
</dbReference>
<dbReference type="CDD" id="cd18095">
    <property type="entry name" value="SpoU-like_rRNA-MTase"/>
    <property type="match status" value="1"/>
</dbReference>
<dbReference type="RefSeq" id="WP_084274652.1">
    <property type="nucleotide sequence ID" value="NZ_AP026671.1"/>
</dbReference>
<dbReference type="OrthoDB" id="9785673at2"/>
<feature type="domain" description="RNA 2-O ribose methyltransferase substrate binding" evidence="3">
    <location>
        <begin position="2"/>
        <end position="74"/>
    </location>
</feature>
<dbReference type="InterPro" id="IPR029064">
    <property type="entry name" value="Ribosomal_eL30-like_sf"/>
</dbReference>
<dbReference type="Gene3D" id="3.40.1280.10">
    <property type="match status" value="1"/>
</dbReference>
<dbReference type="GO" id="GO:0005829">
    <property type="term" value="C:cytosol"/>
    <property type="evidence" value="ECO:0007669"/>
    <property type="project" value="TreeGrafter"/>
</dbReference>
<dbReference type="GO" id="GO:0032259">
    <property type="term" value="P:methylation"/>
    <property type="evidence" value="ECO:0007669"/>
    <property type="project" value="UniProtKB-KW"/>
</dbReference>
<evidence type="ECO:0000313" key="5">
    <source>
        <dbReference type="Proteomes" id="UP000192602"/>
    </source>
</evidence>
<dbReference type="Pfam" id="PF08032">
    <property type="entry name" value="SpoU_sub_bind"/>
    <property type="match status" value="1"/>
</dbReference>
<dbReference type="PANTHER" id="PTHR46429">
    <property type="entry name" value="23S RRNA (GUANOSINE-2'-O-)-METHYLTRANSFERASE RLMB"/>
    <property type="match status" value="1"/>
</dbReference>
<dbReference type="InterPro" id="IPR004441">
    <property type="entry name" value="rRNA_MeTrfase_TrmH"/>
</dbReference>
<dbReference type="NCBIfam" id="TIGR00186">
    <property type="entry name" value="rRNA_methyl_3"/>
    <property type="match status" value="1"/>
</dbReference>
<evidence type="ECO:0000256" key="1">
    <source>
        <dbReference type="ARBA" id="ARBA00022603"/>
    </source>
</evidence>
<name>A0A1W1WQ78_9BACT</name>
<dbReference type="EMBL" id="FWWZ01000001">
    <property type="protein sequence ID" value="SMC08365.1"/>
    <property type="molecule type" value="Genomic_DNA"/>
</dbReference>
<dbReference type="STRING" id="1069081.SAMN05660197_0114"/>
<evidence type="ECO:0000259" key="3">
    <source>
        <dbReference type="SMART" id="SM00967"/>
    </source>
</evidence>
<dbReference type="InterPro" id="IPR029026">
    <property type="entry name" value="tRNA_m1G_MTases_N"/>
</dbReference>
<dbReference type="Pfam" id="PF00588">
    <property type="entry name" value="SpoU_methylase"/>
    <property type="match status" value="1"/>
</dbReference>
<dbReference type="GO" id="GO:0003723">
    <property type="term" value="F:RNA binding"/>
    <property type="evidence" value="ECO:0007669"/>
    <property type="project" value="InterPro"/>
</dbReference>
<dbReference type="GO" id="GO:0008173">
    <property type="term" value="F:RNA methyltransferase activity"/>
    <property type="evidence" value="ECO:0007669"/>
    <property type="project" value="InterPro"/>
</dbReference>
<evidence type="ECO:0000313" key="4">
    <source>
        <dbReference type="EMBL" id="SMC08365.1"/>
    </source>
</evidence>
<dbReference type="Proteomes" id="UP000192602">
    <property type="component" value="Unassembled WGS sequence"/>
</dbReference>
<gene>
    <name evidence="4" type="ORF">SAMN05660197_0114</name>
</gene>
<organism evidence="4 5">
    <name type="scientific">Nitratiruptor tergarcus DSM 16512</name>
    <dbReference type="NCBI Taxonomy" id="1069081"/>
    <lineage>
        <taxon>Bacteria</taxon>
        <taxon>Pseudomonadati</taxon>
        <taxon>Campylobacterota</taxon>
        <taxon>Epsilonproteobacteria</taxon>
        <taxon>Nautiliales</taxon>
        <taxon>Nitratiruptoraceae</taxon>
        <taxon>Nitratiruptor</taxon>
    </lineage>
</organism>
<proteinExistence type="predicted"/>
<dbReference type="InterPro" id="IPR001537">
    <property type="entry name" value="SpoU_MeTrfase"/>
</dbReference>
<protein>
    <submittedName>
        <fullName evidence="4">23S rRNA (Guanosine2251-2'-O)-methyltransferase</fullName>
    </submittedName>
</protein>
<keyword evidence="2 4" id="KW-0808">Transferase</keyword>
<dbReference type="InterPro" id="IPR013123">
    <property type="entry name" value="SpoU_subst-bd"/>
</dbReference>
<evidence type="ECO:0000256" key="2">
    <source>
        <dbReference type="ARBA" id="ARBA00022679"/>
    </source>
</evidence>
<dbReference type="SMART" id="SM00967">
    <property type="entry name" value="SpoU_sub_bind"/>
    <property type="match status" value="1"/>
</dbReference>
<dbReference type="SUPFAM" id="SSF55315">
    <property type="entry name" value="L30e-like"/>
    <property type="match status" value="1"/>
</dbReference>
<accession>A0A1W1WQ78</accession>
<dbReference type="Gene3D" id="3.30.1330.30">
    <property type="match status" value="1"/>
</dbReference>
<dbReference type="AlphaFoldDB" id="A0A1W1WQ78"/>
<keyword evidence="5" id="KW-1185">Reference proteome</keyword>
<dbReference type="PANTHER" id="PTHR46429:SF1">
    <property type="entry name" value="23S RRNA (GUANOSINE-2'-O-)-METHYLTRANSFERASE RLMB"/>
    <property type="match status" value="1"/>
</dbReference>